<protein>
    <recommendedName>
        <fullName evidence="2">histidine kinase</fullName>
        <ecNumber evidence="2">2.7.13.3</ecNumber>
    </recommendedName>
</protein>
<sequence length="420" mass="43904">MPTRTGLGAGPGAGRPVRGRAVVPVSNRYAARVLQRLPWIERIRRVWRARSVTERDGVVALLLVAPGFFPPLAQIGTRLGELPERPLDGLGVAAGLAMTLPLVLRRTRPALALAAVAAGFAVQELGGYATFASVGLLVALYSAGAHQSRFRRAVAAAATVSYLLLVAALVAAGSPTPADGYPLLFVALAGAWGIGAWARRARATEAERRRLAARAALAAERERIARELHDVVTHHVTAMVVQAGAAQFVASSPEKVTANLTAIGETGRRALGELRDLLGVLDPARRAPMDRLPTLAQVTELVEQARAAGQPVELRAVGEHPDLGAGRELAAYRVVQEALTNAMKYATGARTLVRLTCRADGLDIEVTTSGAARAAPGVGGSGRGLAGLRERVELFGGAFEAGPHPDGFTVRARIPVGDPG</sequence>
<dbReference type="InterPro" id="IPR036890">
    <property type="entry name" value="HATPase_C_sf"/>
</dbReference>
<dbReference type="InterPro" id="IPR003594">
    <property type="entry name" value="HATPase_dom"/>
</dbReference>
<evidence type="ECO:0000256" key="7">
    <source>
        <dbReference type="ARBA" id="ARBA00022840"/>
    </source>
</evidence>
<proteinExistence type="predicted"/>
<name>A0AAE3ZM00_9ACTN</name>
<feature type="transmembrane region" description="Helical" evidence="9">
    <location>
        <begin position="110"/>
        <end position="141"/>
    </location>
</feature>
<keyword evidence="7" id="KW-0067">ATP-binding</keyword>
<accession>A0AAE3ZM00</accession>
<evidence type="ECO:0000313" key="14">
    <source>
        <dbReference type="Proteomes" id="UP001183629"/>
    </source>
</evidence>
<dbReference type="Proteomes" id="UP001183629">
    <property type="component" value="Unassembled WGS sequence"/>
</dbReference>
<dbReference type="Gene3D" id="3.30.565.10">
    <property type="entry name" value="Histidine kinase-like ATPase, C-terminal domain"/>
    <property type="match status" value="1"/>
</dbReference>
<dbReference type="GO" id="GO:0000155">
    <property type="term" value="F:phosphorelay sensor kinase activity"/>
    <property type="evidence" value="ECO:0007669"/>
    <property type="project" value="InterPro"/>
</dbReference>
<feature type="transmembrane region" description="Helical" evidence="9">
    <location>
        <begin position="57"/>
        <end position="75"/>
    </location>
</feature>
<keyword evidence="6 13" id="KW-0418">Kinase</keyword>
<evidence type="ECO:0000259" key="10">
    <source>
        <dbReference type="Pfam" id="PF02518"/>
    </source>
</evidence>
<organism evidence="13 14">
    <name type="scientific">Catenuloplanes niger</name>
    <dbReference type="NCBI Taxonomy" id="587534"/>
    <lineage>
        <taxon>Bacteria</taxon>
        <taxon>Bacillati</taxon>
        <taxon>Actinomycetota</taxon>
        <taxon>Actinomycetes</taxon>
        <taxon>Micromonosporales</taxon>
        <taxon>Micromonosporaceae</taxon>
        <taxon>Catenuloplanes</taxon>
    </lineage>
</organism>
<evidence type="ECO:0000256" key="4">
    <source>
        <dbReference type="ARBA" id="ARBA00022679"/>
    </source>
</evidence>
<evidence type="ECO:0000256" key="9">
    <source>
        <dbReference type="SAM" id="Phobius"/>
    </source>
</evidence>
<gene>
    <name evidence="13" type="ORF">J2S44_001421</name>
</gene>
<evidence type="ECO:0000313" key="13">
    <source>
        <dbReference type="EMBL" id="MDR7321171.1"/>
    </source>
</evidence>
<dbReference type="Gene3D" id="1.20.5.1930">
    <property type="match status" value="1"/>
</dbReference>
<keyword evidence="9" id="KW-1133">Transmembrane helix</keyword>
<keyword evidence="8" id="KW-0902">Two-component regulatory system</keyword>
<feature type="domain" description="Histidine kinase/HSP90-like ATPase" evidence="10">
    <location>
        <begin position="328"/>
        <end position="416"/>
    </location>
</feature>
<feature type="domain" description="DUF7134" evidence="12">
    <location>
        <begin position="47"/>
        <end position="200"/>
    </location>
</feature>
<comment type="catalytic activity">
    <reaction evidence="1">
        <text>ATP + protein L-histidine = ADP + protein N-phospho-L-histidine.</text>
        <dbReference type="EC" id="2.7.13.3"/>
    </reaction>
</comment>
<dbReference type="GO" id="GO:0016020">
    <property type="term" value="C:membrane"/>
    <property type="evidence" value="ECO:0007669"/>
    <property type="project" value="InterPro"/>
</dbReference>
<feature type="transmembrane region" description="Helical" evidence="9">
    <location>
        <begin position="153"/>
        <end position="174"/>
    </location>
</feature>
<dbReference type="AlphaFoldDB" id="A0AAE3ZM00"/>
<evidence type="ECO:0000256" key="5">
    <source>
        <dbReference type="ARBA" id="ARBA00022741"/>
    </source>
</evidence>
<evidence type="ECO:0000256" key="3">
    <source>
        <dbReference type="ARBA" id="ARBA00022553"/>
    </source>
</evidence>
<dbReference type="SUPFAM" id="SSF55874">
    <property type="entry name" value="ATPase domain of HSP90 chaperone/DNA topoisomerase II/histidine kinase"/>
    <property type="match status" value="1"/>
</dbReference>
<keyword evidence="9" id="KW-0812">Transmembrane</keyword>
<evidence type="ECO:0000256" key="2">
    <source>
        <dbReference type="ARBA" id="ARBA00012438"/>
    </source>
</evidence>
<keyword evidence="9" id="KW-0472">Membrane</keyword>
<feature type="domain" description="Signal transduction histidine kinase subgroup 3 dimerisation and phosphoacceptor" evidence="11">
    <location>
        <begin position="220"/>
        <end position="284"/>
    </location>
</feature>
<dbReference type="GO" id="GO:0005524">
    <property type="term" value="F:ATP binding"/>
    <property type="evidence" value="ECO:0007669"/>
    <property type="project" value="UniProtKB-KW"/>
</dbReference>
<keyword evidence="5" id="KW-0547">Nucleotide-binding</keyword>
<dbReference type="InterPro" id="IPR050482">
    <property type="entry name" value="Sensor_HK_TwoCompSys"/>
</dbReference>
<dbReference type="Pfam" id="PF23539">
    <property type="entry name" value="DUF7134"/>
    <property type="match status" value="1"/>
</dbReference>
<dbReference type="Pfam" id="PF07730">
    <property type="entry name" value="HisKA_3"/>
    <property type="match status" value="1"/>
</dbReference>
<dbReference type="EC" id="2.7.13.3" evidence="2"/>
<dbReference type="Pfam" id="PF02518">
    <property type="entry name" value="HATPase_c"/>
    <property type="match status" value="1"/>
</dbReference>
<evidence type="ECO:0000256" key="8">
    <source>
        <dbReference type="ARBA" id="ARBA00023012"/>
    </source>
</evidence>
<keyword evidence="3" id="KW-0597">Phosphoprotein</keyword>
<dbReference type="InterPro" id="IPR011712">
    <property type="entry name" value="Sig_transdc_His_kin_sub3_dim/P"/>
</dbReference>
<dbReference type="GO" id="GO:0046983">
    <property type="term" value="F:protein dimerization activity"/>
    <property type="evidence" value="ECO:0007669"/>
    <property type="project" value="InterPro"/>
</dbReference>
<reference evidence="13 14" key="1">
    <citation type="submission" date="2023-07" db="EMBL/GenBank/DDBJ databases">
        <title>Sequencing the genomes of 1000 actinobacteria strains.</title>
        <authorList>
            <person name="Klenk H.-P."/>
        </authorList>
    </citation>
    <scope>NUCLEOTIDE SEQUENCE [LARGE SCALE GENOMIC DNA]</scope>
    <source>
        <strain evidence="13 14">DSM 44711</strain>
    </source>
</reference>
<dbReference type="CDD" id="cd16917">
    <property type="entry name" value="HATPase_UhpB-NarQ-NarX-like"/>
    <property type="match status" value="1"/>
</dbReference>
<feature type="transmembrane region" description="Helical" evidence="9">
    <location>
        <begin position="180"/>
        <end position="198"/>
    </location>
</feature>
<evidence type="ECO:0000259" key="12">
    <source>
        <dbReference type="Pfam" id="PF23539"/>
    </source>
</evidence>
<evidence type="ECO:0000259" key="11">
    <source>
        <dbReference type="Pfam" id="PF07730"/>
    </source>
</evidence>
<evidence type="ECO:0000256" key="6">
    <source>
        <dbReference type="ARBA" id="ARBA00022777"/>
    </source>
</evidence>
<keyword evidence="14" id="KW-1185">Reference proteome</keyword>
<dbReference type="PANTHER" id="PTHR24421:SF10">
    <property type="entry name" value="NITRATE_NITRITE SENSOR PROTEIN NARQ"/>
    <property type="match status" value="1"/>
</dbReference>
<dbReference type="InterPro" id="IPR055558">
    <property type="entry name" value="DUF7134"/>
</dbReference>
<keyword evidence="4" id="KW-0808">Transferase</keyword>
<dbReference type="RefSeq" id="WP_310409992.1">
    <property type="nucleotide sequence ID" value="NZ_JAVDYC010000001.1"/>
</dbReference>
<dbReference type="PANTHER" id="PTHR24421">
    <property type="entry name" value="NITRATE/NITRITE SENSOR PROTEIN NARX-RELATED"/>
    <property type="match status" value="1"/>
</dbReference>
<evidence type="ECO:0000256" key="1">
    <source>
        <dbReference type="ARBA" id="ARBA00000085"/>
    </source>
</evidence>
<dbReference type="EMBL" id="JAVDYC010000001">
    <property type="protein sequence ID" value="MDR7321171.1"/>
    <property type="molecule type" value="Genomic_DNA"/>
</dbReference>
<comment type="caution">
    <text evidence="13">The sequence shown here is derived from an EMBL/GenBank/DDBJ whole genome shotgun (WGS) entry which is preliminary data.</text>
</comment>